<reference evidence="2 3" key="1">
    <citation type="submission" date="2014-04" db="EMBL/GenBank/DDBJ databases">
        <authorList>
            <consortium name="DOE Joint Genome Institute"/>
            <person name="Kuo A."/>
            <person name="Zuccaro A."/>
            <person name="Kohler A."/>
            <person name="Nagy L.G."/>
            <person name="Floudas D."/>
            <person name="Copeland A."/>
            <person name="Barry K.W."/>
            <person name="Cichocki N."/>
            <person name="Veneault-Fourrey C."/>
            <person name="LaButti K."/>
            <person name="Lindquist E.A."/>
            <person name="Lipzen A."/>
            <person name="Lundell T."/>
            <person name="Morin E."/>
            <person name="Murat C."/>
            <person name="Sun H."/>
            <person name="Tunlid A."/>
            <person name="Henrissat B."/>
            <person name="Grigoriev I.V."/>
            <person name="Hibbett D.S."/>
            <person name="Martin F."/>
            <person name="Nordberg H.P."/>
            <person name="Cantor M.N."/>
            <person name="Hua S.X."/>
        </authorList>
    </citation>
    <scope>NUCLEOTIDE SEQUENCE [LARGE SCALE GENOMIC DNA]</scope>
    <source>
        <strain evidence="2 3">MAFF 305830</strain>
    </source>
</reference>
<sequence length="108" mass="12536">MEDSRANDELAKAIASSHSELLSGLKQARNSLEECKERKERHRELEEQRRLATEAYQKHAEENILDIVGKLQKLMEEQAARRRDSMRSAALEPGKLWSLLYLITMMII</sequence>
<dbReference type="EMBL" id="KN824325">
    <property type="protein sequence ID" value="KIM24293.1"/>
    <property type="molecule type" value="Genomic_DNA"/>
</dbReference>
<feature type="coiled-coil region" evidence="1">
    <location>
        <begin position="25"/>
        <end position="62"/>
    </location>
</feature>
<gene>
    <name evidence="2" type="ORF">M408DRAFT_27133</name>
</gene>
<evidence type="ECO:0000313" key="2">
    <source>
        <dbReference type="EMBL" id="KIM24293.1"/>
    </source>
</evidence>
<accession>A0A0C2WCV7</accession>
<proteinExistence type="predicted"/>
<dbReference type="Proteomes" id="UP000054097">
    <property type="component" value="Unassembled WGS sequence"/>
</dbReference>
<keyword evidence="1" id="KW-0175">Coiled coil</keyword>
<dbReference type="AlphaFoldDB" id="A0A0C2WCV7"/>
<organism evidence="2 3">
    <name type="scientific">Serendipita vermifera MAFF 305830</name>
    <dbReference type="NCBI Taxonomy" id="933852"/>
    <lineage>
        <taxon>Eukaryota</taxon>
        <taxon>Fungi</taxon>
        <taxon>Dikarya</taxon>
        <taxon>Basidiomycota</taxon>
        <taxon>Agaricomycotina</taxon>
        <taxon>Agaricomycetes</taxon>
        <taxon>Sebacinales</taxon>
        <taxon>Serendipitaceae</taxon>
        <taxon>Serendipita</taxon>
    </lineage>
</organism>
<dbReference type="HOGENOM" id="CLU_2198613_0_0_1"/>
<reference evidence="3" key="2">
    <citation type="submission" date="2015-01" db="EMBL/GenBank/DDBJ databases">
        <title>Evolutionary Origins and Diversification of the Mycorrhizal Mutualists.</title>
        <authorList>
            <consortium name="DOE Joint Genome Institute"/>
            <consortium name="Mycorrhizal Genomics Consortium"/>
            <person name="Kohler A."/>
            <person name="Kuo A."/>
            <person name="Nagy L.G."/>
            <person name="Floudas D."/>
            <person name="Copeland A."/>
            <person name="Barry K.W."/>
            <person name="Cichocki N."/>
            <person name="Veneault-Fourrey C."/>
            <person name="LaButti K."/>
            <person name="Lindquist E.A."/>
            <person name="Lipzen A."/>
            <person name="Lundell T."/>
            <person name="Morin E."/>
            <person name="Murat C."/>
            <person name="Riley R."/>
            <person name="Ohm R."/>
            <person name="Sun H."/>
            <person name="Tunlid A."/>
            <person name="Henrissat B."/>
            <person name="Grigoriev I.V."/>
            <person name="Hibbett D.S."/>
            <person name="Martin F."/>
        </authorList>
    </citation>
    <scope>NUCLEOTIDE SEQUENCE [LARGE SCALE GENOMIC DNA]</scope>
    <source>
        <strain evidence="3">MAFF 305830</strain>
    </source>
</reference>
<name>A0A0C2WCV7_SERVB</name>
<keyword evidence="3" id="KW-1185">Reference proteome</keyword>
<evidence type="ECO:0000256" key="1">
    <source>
        <dbReference type="SAM" id="Coils"/>
    </source>
</evidence>
<protein>
    <submittedName>
        <fullName evidence="2">Uncharacterized protein</fullName>
    </submittedName>
</protein>
<evidence type="ECO:0000313" key="3">
    <source>
        <dbReference type="Proteomes" id="UP000054097"/>
    </source>
</evidence>